<dbReference type="InterPro" id="IPR011874">
    <property type="entry name" value="Fibro_Slime"/>
</dbReference>
<proteinExistence type="evidence at transcript level"/>
<dbReference type="PANTHER" id="PTHR31137">
    <property type="entry name" value="PROTEIN PSIB-RELATED-RELATED"/>
    <property type="match status" value="1"/>
</dbReference>
<evidence type="ECO:0000256" key="1">
    <source>
        <dbReference type="ARBA" id="ARBA00008709"/>
    </source>
</evidence>
<dbReference type="SMART" id="SM00758">
    <property type="entry name" value="PA14"/>
    <property type="match status" value="1"/>
</dbReference>
<evidence type="ECO:0000256" key="2">
    <source>
        <dbReference type="ARBA" id="ARBA00022729"/>
    </source>
</evidence>
<protein>
    <submittedName>
        <fullName evidence="6">Predicted protein</fullName>
    </submittedName>
</protein>
<name>F2DST9_HORVV</name>
<feature type="signal peptide" evidence="4">
    <location>
        <begin position="1"/>
        <end position="18"/>
    </location>
</feature>
<feature type="chain" id="PRO_5003276040" evidence="4">
    <location>
        <begin position="19"/>
        <end position="646"/>
    </location>
</feature>
<accession>F2DST9</accession>
<evidence type="ECO:0000259" key="5">
    <source>
        <dbReference type="PROSITE" id="PS51820"/>
    </source>
</evidence>
<dbReference type="EMBL" id="AK366957">
    <property type="protein sequence ID" value="BAJ98160.1"/>
    <property type="molecule type" value="mRNA"/>
</dbReference>
<dbReference type="InterPro" id="IPR051154">
    <property type="entry name" value="Prespore-cell_inducing_factor"/>
</dbReference>
<evidence type="ECO:0000256" key="3">
    <source>
        <dbReference type="ARBA" id="ARBA00023180"/>
    </source>
</evidence>
<dbReference type="PANTHER" id="PTHR31137:SF5">
    <property type="entry name" value="PROTEIN PSIQ-RELATED"/>
    <property type="match status" value="1"/>
</dbReference>
<evidence type="ECO:0000256" key="4">
    <source>
        <dbReference type="SAM" id="SignalP"/>
    </source>
</evidence>
<comment type="similarity">
    <text evidence="1">Belongs to the prespore-cell-inducing factor family.</text>
</comment>
<evidence type="ECO:0000313" key="6">
    <source>
        <dbReference type="EMBL" id="BAJ98160.1"/>
    </source>
</evidence>
<dbReference type="InterPro" id="IPR011658">
    <property type="entry name" value="PA14_dom"/>
</dbReference>
<organism evidence="6">
    <name type="scientific">Hordeum vulgare subsp. vulgare</name>
    <name type="common">Domesticated barley</name>
    <dbReference type="NCBI Taxonomy" id="112509"/>
    <lineage>
        <taxon>Eukaryota</taxon>
        <taxon>Viridiplantae</taxon>
        <taxon>Streptophyta</taxon>
        <taxon>Embryophyta</taxon>
        <taxon>Tracheophyta</taxon>
        <taxon>Spermatophyta</taxon>
        <taxon>Magnoliopsida</taxon>
        <taxon>Liliopsida</taxon>
        <taxon>Poales</taxon>
        <taxon>Poaceae</taxon>
        <taxon>BOP clade</taxon>
        <taxon>Pooideae</taxon>
        <taxon>Triticodae</taxon>
        <taxon>Triticeae</taxon>
        <taxon>Hordeinae</taxon>
        <taxon>Hordeum</taxon>
    </lineage>
</organism>
<dbReference type="AlphaFoldDB" id="F2DST9"/>
<reference evidence="6" key="1">
    <citation type="journal article" date="2011" name="Plant Physiol.">
        <title>Comprehensive sequence analysis of 24,783 barley full-length cDNAs derived from 12 clone libraries.</title>
        <authorList>
            <person name="Matsumoto T."/>
            <person name="Tanaka T."/>
            <person name="Sakai H."/>
            <person name="Amano N."/>
            <person name="Kanamori H."/>
            <person name="Kurita K."/>
            <person name="Kikuta A."/>
            <person name="Kamiya K."/>
            <person name="Yamamoto M."/>
            <person name="Ikawa H."/>
            <person name="Fujii N."/>
            <person name="Hori K."/>
            <person name="Itoh T."/>
            <person name="Sato K."/>
        </authorList>
    </citation>
    <scope>NUCLEOTIDE SEQUENCE</scope>
    <source>
        <tissue evidence="6">Shoot and root</tissue>
    </source>
</reference>
<keyword evidence="2 4" id="KW-0732">Signal</keyword>
<dbReference type="Pfam" id="PF07691">
    <property type="entry name" value="PA14"/>
    <property type="match status" value="1"/>
</dbReference>
<dbReference type="PROSITE" id="PS51820">
    <property type="entry name" value="PA14"/>
    <property type="match status" value="1"/>
</dbReference>
<dbReference type="InterPro" id="IPR037524">
    <property type="entry name" value="PA14/GLEYA"/>
</dbReference>
<sequence>MSWAALLAFAALAVLVTAQSTPPPGAPTSITVQFIIRDFVGVCSACGVNGDTRNKTTHRDFERVIASDVGIVQTTLGADRKPVLNTSVVPATWTNATLFKQAWNDVPGVNLRLTRNFVMNWDTSQGLYVYNNGNFYPIDNDGYGNFYNNHNYHFCLEYHTQFKYRGTETFAFTGDDDVYFFVNNQLFVDLGGVHGAQSVTKDLKNTATALSQYGMSVGGVYNFDFFYCERHTSESNLKMATNILLNDCPFIDACGDCYVTATPSTVLVNPCNVLNCNNGVCNCRTANCTCNAGWTNGLNGPCTQNCGDGILQGNEQCDPPGSNNPCCSSTCQFKPANTTCPSLGKPCVNYVCTGTSSTCGIARSIGSACNGTTNAPQCQQYQCTSADGSTCDLVANNALTCTDNNACTTDVCASGVCKSTAQPCSETACRNAGVCDTTTGVCSQGSAKADGTGCGADPGSSSCVIPTCQAGTCNVNSPKPINTPCGSVSADGCSTQVCNGAGSCAPIAVTSAQGTKASCPQPGPGSCLQALCTGLACVNSSIADGSTCANASVTLNSCQRLGCVGGSCQAVADAAREGQSCTDNGALNSYGDDQCNMKVCSSGQCVRKVNTATDGNTCNIFASGPNPEPTCRTYTCSAGTCTRSKH</sequence>
<dbReference type="NCBIfam" id="TIGR02148">
    <property type="entry name" value="Fibro_Slime"/>
    <property type="match status" value="1"/>
</dbReference>
<keyword evidence="3" id="KW-0325">Glycoprotein</keyword>
<feature type="domain" description="PA14" evidence="5">
    <location>
        <begin position="104"/>
        <end position="260"/>
    </location>
</feature>